<keyword evidence="3" id="KW-1185">Reference proteome</keyword>
<dbReference type="PANTHER" id="PTHR34145">
    <property type="entry name" value="OS02G0105600 PROTEIN"/>
    <property type="match status" value="1"/>
</dbReference>
<organism evidence="2 3">
    <name type="scientific">Liquidambar formosana</name>
    <name type="common">Formosan gum</name>
    <dbReference type="NCBI Taxonomy" id="63359"/>
    <lineage>
        <taxon>Eukaryota</taxon>
        <taxon>Viridiplantae</taxon>
        <taxon>Streptophyta</taxon>
        <taxon>Embryophyta</taxon>
        <taxon>Tracheophyta</taxon>
        <taxon>Spermatophyta</taxon>
        <taxon>Magnoliopsida</taxon>
        <taxon>eudicotyledons</taxon>
        <taxon>Gunneridae</taxon>
        <taxon>Pentapetalae</taxon>
        <taxon>Saxifragales</taxon>
        <taxon>Altingiaceae</taxon>
        <taxon>Liquidambar</taxon>
    </lineage>
</organism>
<evidence type="ECO:0000313" key="2">
    <source>
        <dbReference type="EMBL" id="KAK9284107.1"/>
    </source>
</evidence>
<name>A0AAP0WYQ9_LIQFO</name>
<dbReference type="PANTHER" id="PTHR34145:SF28">
    <property type="entry name" value="F-BOX DOMAIN-CONTAINING PROTEIN"/>
    <property type="match status" value="1"/>
</dbReference>
<dbReference type="AlphaFoldDB" id="A0AAP0WYQ9"/>
<dbReference type="InterPro" id="IPR053772">
    <property type="entry name" value="At1g61320/At1g61330-like"/>
</dbReference>
<evidence type="ECO:0000313" key="3">
    <source>
        <dbReference type="Proteomes" id="UP001415857"/>
    </source>
</evidence>
<sequence length="331" mass="38144">MPLLDFSWDTMFLTQENYDSWLTDYSDLCPPYKDLFIRGLNQFLQFYEGTQLVSFKVCFCLGRDFACDNDHWVNFALSKGVEQLSLALSCLTLPSYETRHQCRRHELYIFRPVLLYGSDVSKLKLLSLRSCILGPDFHSILYLCLNLESMILLDCCLPVKLCISGSHLRLKSLEITNCTGMKQIDATSLTSFEHHGVTSFKHHGARVKFSFSTPSLEKVSIGTLDRRGVRYIFSKLAKDLPRVKTLSFIPVNNWVKCIPKQIGLFFPFIKVEQLNFFALGNTNFDIRRIIAVLRACPRLQKFHLVTRNPVEYVQEGMPVPTKSVHKYLKES</sequence>
<protein>
    <recommendedName>
        <fullName evidence="1">At1g61320/AtMIF1 LRR domain-containing protein</fullName>
    </recommendedName>
</protein>
<dbReference type="Pfam" id="PF23622">
    <property type="entry name" value="LRR_At1g61320_AtMIF1"/>
    <property type="match status" value="1"/>
</dbReference>
<dbReference type="EMBL" id="JBBPBK010000005">
    <property type="protein sequence ID" value="KAK9284107.1"/>
    <property type="molecule type" value="Genomic_DNA"/>
</dbReference>
<evidence type="ECO:0000259" key="1">
    <source>
        <dbReference type="Pfam" id="PF23622"/>
    </source>
</evidence>
<dbReference type="SUPFAM" id="SSF52047">
    <property type="entry name" value="RNI-like"/>
    <property type="match status" value="1"/>
</dbReference>
<comment type="caution">
    <text evidence="2">The sequence shown here is derived from an EMBL/GenBank/DDBJ whole genome shotgun (WGS) entry which is preliminary data.</text>
</comment>
<proteinExistence type="predicted"/>
<dbReference type="Proteomes" id="UP001415857">
    <property type="component" value="Unassembled WGS sequence"/>
</dbReference>
<dbReference type="InterPro" id="IPR055357">
    <property type="entry name" value="LRR_At1g61320_AtMIF1"/>
</dbReference>
<gene>
    <name evidence="2" type="ORF">L1049_023274</name>
</gene>
<feature type="domain" description="At1g61320/AtMIF1 LRR" evidence="1">
    <location>
        <begin position="63"/>
        <end position="307"/>
    </location>
</feature>
<accession>A0AAP0WYQ9</accession>
<reference evidence="2 3" key="1">
    <citation type="journal article" date="2024" name="Plant J.">
        <title>Genome sequences and population genomics reveal climatic adaptation and genomic divergence between two closely related sweetgum species.</title>
        <authorList>
            <person name="Xu W.Q."/>
            <person name="Ren C.Q."/>
            <person name="Zhang X.Y."/>
            <person name="Comes H.P."/>
            <person name="Liu X.H."/>
            <person name="Li Y.G."/>
            <person name="Kettle C.J."/>
            <person name="Jalonen R."/>
            <person name="Gaisberger H."/>
            <person name="Ma Y.Z."/>
            <person name="Qiu Y.X."/>
        </authorList>
    </citation>
    <scope>NUCLEOTIDE SEQUENCE [LARGE SCALE GENOMIC DNA]</scope>
    <source>
        <strain evidence="2">Hangzhou</strain>
    </source>
</reference>